<evidence type="ECO:0000256" key="2">
    <source>
        <dbReference type="ARBA" id="ARBA00007935"/>
    </source>
</evidence>
<dbReference type="Gene3D" id="1.10.3470.10">
    <property type="entry name" value="ABC transporter involved in vitamin B12 uptake, BtuC"/>
    <property type="match status" value="2"/>
</dbReference>
<feature type="transmembrane region" description="Helical" evidence="8">
    <location>
        <begin position="490"/>
        <end position="508"/>
    </location>
</feature>
<dbReference type="InterPro" id="IPR037294">
    <property type="entry name" value="ABC_BtuC-like"/>
</dbReference>
<dbReference type="NCBIfam" id="NF007866">
    <property type="entry name" value="PRK10577.1-2"/>
    <property type="match status" value="1"/>
</dbReference>
<sequence length="667" mass="70735">MTNLLHSTHSSSFFTKYSQPVLWVAALILIGVGFFLFNLSTSLPLDLVWQATVKPDENDFRQVIYFYSFLPKITIALLVGAGLALSGCVMQQVLNNTLASPTTLGVAAGAELGLACALLLVPTGLAIDPDWFAFIGGLLATGMVFLISASKGFAPLQMVLAGMVISLLFGAINRVLVLLNDQQLDSLFIWGAGDLSQTDWQNVAHLLPQIAIPFMLLLLLQRPLTLLQVGEQLASSAGVKVGAIRLISLTLAVFITTSVVSTVGIIGFVGLVAPALAKLAGARQFYARLIVSAIIGALLMLMADLVVHPFSGVGGELLPTGAITALIGAPFLIWLLLQNPLAVVAKATSEQPVNIRQYAFVKLLIVCFIVAIICTTTALLVGKNEHGWSVQLVDSMLALRLPRVFAAFLAGWGLAVAGCVIQRITVNPMASPEVMGVSSGVALMLVVGVISGMISSRGEQLLFGGMGALLAFGIMWLFSQRSRFAPTQMVLVGVALSAFLDATIRILLTSGTDQAKTVLTWLSGSTYLVTNMDVALLLIITTILLVVLLLLHRCLDLLTLGEAAATGLGMNCQQGRLWLLIIAAILTTVATLVVGPLSFVGLLAPQLAKLCGQHAARNQLITAGFMGSTIMVVADWLGRNWLFPWQIPAGILASIIGGGFFLLFLRK</sequence>
<evidence type="ECO:0000256" key="6">
    <source>
        <dbReference type="ARBA" id="ARBA00022989"/>
    </source>
</evidence>
<feature type="transmembrane region" description="Helical" evidence="8">
    <location>
        <begin position="434"/>
        <end position="454"/>
    </location>
</feature>
<evidence type="ECO:0000256" key="5">
    <source>
        <dbReference type="ARBA" id="ARBA00022692"/>
    </source>
</evidence>
<dbReference type="CDD" id="cd06550">
    <property type="entry name" value="TM_ABC_iron-siderophores_like"/>
    <property type="match status" value="2"/>
</dbReference>
<dbReference type="RefSeq" id="WP_180567712.1">
    <property type="nucleotide sequence ID" value="NZ_JACCKB010000006.1"/>
</dbReference>
<feature type="transmembrane region" description="Helical" evidence="8">
    <location>
        <begin position="259"/>
        <end position="277"/>
    </location>
</feature>
<keyword evidence="7 8" id="KW-0472">Membrane</keyword>
<keyword evidence="3" id="KW-0813">Transport</keyword>
<feature type="transmembrane region" description="Helical" evidence="8">
    <location>
        <begin position="317"/>
        <end position="337"/>
    </location>
</feature>
<dbReference type="EMBL" id="JACCKB010000006">
    <property type="protein sequence ID" value="NYZ65683.1"/>
    <property type="molecule type" value="Genomic_DNA"/>
</dbReference>
<dbReference type="PANTHER" id="PTHR30472">
    <property type="entry name" value="FERRIC ENTEROBACTIN TRANSPORT SYSTEM PERMEASE PROTEIN"/>
    <property type="match status" value="1"/>
</dbReference>
<evidence type="ECO:0000256" key="4">
    <source>
        <dbReference type="ARBA" id="ARBA00022475"/>
    </source>
</evidence>
<keyword evidence="4" id="KW-1003">Cell membrane</keyword>
<keyword evidence="6 8" id="KW-1133">Transmembrane helix</keyword>
<comment type="similarity">
    <text evidence="2">Belongs to the binding-protein-dependent transport system permease family. FecCD subfamily.</text>
</comment>
<feature type="transmembrane region" description="Helical" evidence="8">
    <location>
        <begin position="401"/>
        <end position="422"/>
    </location>
</feature>
<evidence type="ECO:0000256" key="1">
    <source>
        <dbReference type="ARBA" id="ARBA00004651"/>
    </source>
</evidence>
<dbReference type="AlphaFoldDB" id="A0A853HWQ3"/>
<dbReference type="GO" id="GO:0005886">
    <property type="term" value="C:plasma membrane"/>
    <property type="evidence" value="ECO:0007669"/>
    <property type="project" value="UniProtKB-SubCell"/>
</dbReference>
<dbReference type="InterPro" id="IPR000522">
    <property type="entry name" value="ABC_transptr_permease_BtuC"/>
</dbReference>
<organism evidence="9 10">
    <name type="scientific">Spartinivicinus marinus</name>
    <dbReference type="NCBI Taxonomy" id="2994442"/>
    <lineage>
        <taxon>Bacteria</taxon>
        <taxon>Pseudomonadati</taxon>
        <taxon>Pseudomonadota</taxon>
        <taxon>Gammaproteobacteria</taxon>
        <taxon>Oceanospirillales</taxon>
        <taxon>Zooshikellaceae</taxon>
        <taxon>Spartinivicinus</taxon>
    </lineage>
</organism>
<dbReference type="GO" id="GO:0033214">
    <property type="term" value="P:siderophore-iron import into cell"/>
    <property type="evidence" value="ECO:0007669"/>
    <property type="project" value="TreeGrafter"/>
</dbReference>
<dbReference type="Pfam" id="PF01032">
    <property type="entry name" value="FecCD"/>
    <property type="match status" value="2"/>
</dbReference>
<evidence type="ECO:0000256" key="3">
    <source>
        <dbReference type="ARBA" id="ARBA00022448"/>
    </source>
</evidence>
<comment type="subcellular location">
    <subcellularLocation>
        <location evidence="1">Cell membrane</location>
        <topology evidence="1">Multi-pass membrane protein</topology>
    </subcellularLocation>
</comment>
<protein>
    <submittedName>
        <fullName evidence="9">Fe(3+)-hydroxamate ABC transporter permease FhuB</fullName>
    </submittedName>
</protein>
<accession>A0A853HWQ3</accession>
<feature type="transmembrane region" description="Helical" evidence="8">
    <location>
        <begin position="528"/>
        <end position="551"/>
    </location>
</feature>
<keyword evidence="5 8" id="KW-0812">Transmembrane</keyword>
<dbReference type="GO" id="GO:0022857">
    <property type="term" value="F:transmembrane transporter activity"/>
    <property type="evidence" value="ECO:0007669"/>
    <property type="project" value="InterPro"/>
</dbReference>
<feature type="transmembrane region" description="Helical" evidence="8">
    <location>
        <begin position="289"/>
        <end position="311"/>
    </location>
</feature>
<evidence type="ECO:0000256" key="7">
    <source>
        <dbReference type="ARBA" id="ARBA00023136"/>
    </source>
</evidence>
<evidence type="ECO:0000313" key="9">
    <source>
        <dbReference type="EMBL" id="NYZ65683.1"/>
    </source>
</evidence>
<proteinExistence type="inferred from homology"/>
<feature type="transmembrane region" description="Helical" evidence="8">
    <location>
        <begin position="645"/>
        <end position="665"/>
    </location>
</feature>
<feature type="transmembrane region" description="Helical" evidence="8">
    <location>
        <begin position="131"/>
        <end position="147"/>
    </location>
</feature>
<feature type="transmembrane region" description="Helical" evidence="8">
    <location>
        <begin position="63"/>
        <end position="90"/>
    </location>
</feature>
<keyword evidence="10" id="KW-1185">Reference proteome</keyword>
<feature type="transmembrane region" description="Helical" evidence="8">
    <location>
        <begin position="577"/>
        <end position="599"/>
    </location>
</feature>
<reference evidence="9 10" key="1">
    <citation type="submission" date="2020-07" db="EMBL/GenBank/DDBJ databases">
        <title>Endozoicomonas sp. nov., isolated from sediment.</title>
        <authorList>
            <person name="Gu T."/>
        </authorList>
    </citation>
    <scope>NUCLEOTIDE SEQUENCE [LARGE SCALE GENOMIC DNA]</scope>
    <source>
        <strain evidence="9 10">SM1973</strain>
    </source>
</reference>
<evidence type="ECO:0000313" key="10">
    <source>
        <dbReference type="Proteomes" id="UP000569732"/>
    </source>
</evidence>
<dbReference type="PANTHER" id="PTHR30472:SF37">
    <property type="entry name" value="FE(3+) DICITRATE TRANSPORT SYSTEM PERMEASE PROTEIN FECD-RELATED"/>
    <property type="match status" value="1"/>
</dbReference>
<name>A0A853HWQ3_9GAMM</name>
<feature type="transmembrane region" description="Helical" evidence="8">
    <location>
        <begin position="102"/>
        <end position="125"/>
    </location>
</feature>
<feature type="transmembrane region" description="Helical" evidence="8">
    <location>
        <begin position="21"/>
        <end position="43"/>
    </location>
</feature>
<gene>
    <name evidence="9" type="primary">fhuB</name>
    <name evidence="9" type="ORF">H0A36_06635</name>
</gene>
<feature type="transmembrane region" description="Helical" evidence="8">
    <location>
        <begin position="159"/>
        <end position="180"/>
    </location>
</feature>
<feature type="transmembrane region" description="Helical" evidence="8">
    <location>
        <begin position="460"/>
        <end position="478"/>
    </location>
</feature>
<dbReference type="SUPFAM" id="SSF81345">
    <property type="entry name" value="ABC transporter involved in vitamin B12 uptake, BtuC"/>
    <property type="match status" value="2"/>
</dbReference>
<evidence type="ECO:0000256" key="8">
    <source>
        <dbReference type="SAM" id="Phobius"/>
    </source>
</evidence>
<feature type="transmembrane region" description="Helical" evidence="8">
    <location>
        <begin position="358"/>
        <end position="381"/>
    </location>
</feature>
<comment type="caution">
    <text evidence="9">The sequence shown here is derived from an EMBL/GenBank/DDBJ whole genome shotgun (WGS) entry which is preliminary data.</text>
</comment>
<dbReference type="Proteomes" id="UP000569732">
    <property type="component" value="Unassembled WGS sequence"/>
</dbReference>